<dbReference type="Pfam" id="PF17678">
    <property type="entry name" value="Glyco_hydro_92N"/>
    <property type="match status" value="1"/>
</dbReference>
<evidence type="ECO:0000256" key="1">
    <source>
        <dbReference type="ARBA" id="ARBA00001913"/>
    </source>
</evidence>
<evidence type="ECO:0000313" key="7">
    <source>
        <dbReference type="EMBL" id="RIJ46464.1"/>
    </source>
</evidence>
<dbReference type="GO" id="GO:0030246">
    <property type="term" value="F:carbohydrate binding"/>
    <property type="evidence" value="ECO:0007669"/>
    <property type="project" value="InterPro"/>
</dbReference>
<dbReference type="InterPro" id="IPR008928">
    <property type="entry name" value="6-hairpin_glycosidase_sf"/>
</dbReference>
<sequence>MKIKYIIYIVCAILLAACSKNTERTLYVDYVNPLIGTAPSTTLSALKHSEKKESNAQVVPCVSTPFGMTNWTPQTKSTETKCDAPYYYTDSIITGFRGSHWLSGSCVQDYGSFSLMPVFGDFKCLPEERGTKYSHDAEQATPYSYQVYLNEYHTNVEMTATKRCGLLRFTFDKEGLAHIVINPNSDEGEGFIRILPERNEIIGYNPVHRIYQGQGQKAGFSGYFVARFSHDFSSYGVYQGDQKYELDEQVANPQNLGGYASFNVLEKECIEVSIGTSFTSIEQARKNLEVETNGIDFDIAKNKLRDIWEEQLSKVRVEGKQEEDNVKFYTALYHSLLQPRTFNDVDGTYVSFAGGKQILNSGDSDYYVDFSMWDTYRASHPLFNLLVPEANADMMKSMFLKAEQGGWLPIFPCWNSYTSAMIGDHVIATIADAYLKGVINVTDEQYVYLLQNAFKSPETFKEYEQGKGRRALDSYLKYGYVPLEDEVLESFHHREQVSRTLEYAFDDFALYQVAIKKGDKKNAELLKQRALNYMNVYSRPDSSVRGRLADGKFTDNFDKLIRQPYITEGTPWQYTWYVPHDVKGLIDLMGGDEGFNSNLDRFHEAKQYWHGNEPGHQIPFLYNYSGQPWKTQKLVTDIMKNEYDCTVGGLSGNDDAGQMSAWYVFAAMGFYPVCPSVPEYVISGPHFDEITIQLNNGNELIIKAKGASSGKNYIQSLKVNGVLAEKNFLNHFDIINGGILEFEMGDEPNKNWGVIPECRPFSMGR</sequence>
<feature type="signal peptide" evidence="4">
    <location>
        <begin position="1"/>
        <end position="22"/>
    </location>
</feature>
<feature type="domain" description="Glycosyl hydrolase family 92 N-terminal" evidence="6">
    <location>
        <begin position="30"/>
        <end position="277"/>
    </location>
</feature>
<dbReference type="PROSITE" id="PS51257">
    <property type="entry name" value="PROKAR_LIPOPROTEIN"/>
    <property type="match status" value="1"/>
</dbReference>
<dbReference type="SUPFAM" id="SSF48208">
    <property type="entry name" value="Six-hairpin glycosidases"/>
    <property type="match status" value="1"/>
</dbReference>
<dbReference type="OrthoDB" id="9762711at2"/>
<dbReference type="AlphaFoldDB" id="A0A399SUS9"/>
<dbReference type="InterPro" id="IPR014718">
    <property type="entry name" value="GH-type_carb-bd"/>
</dbReference>
<dbReference type="InterPro" id="IPR041371">
    <property type="entry name" value="GH92_N"/>
</dbReference>
<dbReference type="GO" id="GO:0000224">
    <property type="term" value="F:peptide-N4-(N-acetyl-beta-glucosaminyl)asparagine amidase activity"/>
    <property type="evidence" value="ECO:0007669"/>
    <property type="project" value="TreeGrafter"/>
</dbReference>
<comment type="caution">
    <text evidence="7">The sequence shown here is derived from an EMBL/GenBank/DDBJ whole genome shotgun (WGS) entry which is preliminary data.</text>
</comment>
<comment type="subunit">
    <text evidence="2">Monomer.</text>
</comment>
<reference evidence="7 8" key="1">
    <citation type="submission" date="2018-08" db="EMBL/GenBank/DDBJ databases">
        <title>Pallidiluteibacterium maritimus gen. nov., sp. nov., isolated from coastal sediment.</title>
        <authorList>
            <person name="Zhou L.Y."/>
        </authorList>
    </citation>
    <scope>NUCLEOTIDE SEQUENCE [LARGE SCALE GENOMIC DNA]</scope>
    <source>
        <strain evidence="7 8">XSD2</strain>
    </source>
</reference>
<feature type="domain" description="Glycosyl hydrolase family 92" evidence="5">
    <location>
        <begin position="283"/>
        <end position="746"/>
    </location>
</feature>
<evidence type="ECO:0000259" key="6">
    <source>
        <dbReference type="Pfam" id="PF17678"/>
    </source>
</evidence>
<name>A0A399SUS9_9BACT</name>
<dbReference type="GO" id="GO:0005829">
    <property type="term" value="C:cytosol"/>
    <property type="evidence" value="ECO:0007669"/>
    <property type="project" value="TreeGrafter"/>
</dbReference>
<evidence type="ECO:0000256" key="2">
    <source>
        <dbReference type="ARBA" id="ARBA00011245"/>
    </source>
</evidence>
<dbReference type="NCBIfam" id="TIGR01180">
    <property type="entry name" value="aman2_put"/>
    <property type="match status" value="1"/>
</dbReference>
<evidence type="ECO:0000259" key="5">
    <source>
        <dbReference type="Pfam" id="PF07971"/>
    </source>
</evidence>
<protein>
    <submittedName>
        <fullName evidence="7">Glycoside hydrolase family 92 protein</fullName>
    </submittedName>
</protein>
<gene>
    <name evidence="7" type="ORF">D1614_18820</name>
</gene>
<dbReference type="EMBL" id="QWGR01000014">
    <property type="protein sequence ID" value="RIJ46464.1"/>
    <property type="molecule type" value="Genomic_DNA"/>
</dbReference>
<dbReference type="Gene3D" id="2.70.98.10">
    <property type="match status" value="1"/>
</dbReference>
<dbReference type="InterPro" id="IPR050883">
    <property type="entry name" value="PNGase"/>
</dbReference>
<accession>A0A399SUS9</accession>
<keyword evidence="3" id="KW-0106">Calcium</keyword>
<dbReference type="InterPro" id="IPR012939">
    <property type="entry name" value="Glyco_hydro_92"/>
</dbReference>
<dbReference type="PANTHER" id="PTHR12143:SF43">
    <property type="entry name" value="PUTATIVE-RELATED"/>
    <property type="match status" value="1"/>
</dbReference>
<proteinExistence type="predicted"/>
<dbReference type="Pfam" id="PF07971">
    <property type="entry name" value="Glyco_hydro_92"/>
    <property type="match status" value="1"/>
</dbReference>
<keyword evidence="7" id="KW-0378">Hydrolase</keyword>
<dbReference type="Gene3D" id="1.20.1610.10">
    <property type="entry name" value="alpha-1,2-mannosidases domains"/>
    <property type="match status" value="1"/>
</dbReference>
<dbReference type="InterPro" id="IPR005887">
    <property type="entry name" value="GH92_a_mannosidase_put"/>
</dbReference>
<comment type="cofactor">
    <cofactor evidence="1">
        <name>Ca(2+)</name>
        <dbReference type="ChEBI" id="CHEBI:29108"/>
    </cofactor>
</comment>
<dbReference type="RefSeq" id="WP_119439530.1">
    <property type="nucleotide sequence ID" value="NZ_QWGR01000014.1"/>
</dbReference>
<keyword evidence="4" id="KW-0732">Signal</keyword>
<evidence type="ECO:0000256" key="4">
    <source>
        <dbReference type="SAM" id="SignalP"/>
    </source>
</evidence>
<dbReference type="PANTHER" id="PTHR12143">
    <property type="entry name" value="PEPTIDE N-GLYCANASE PNGASE -RELATED"/>
    <property type="match status" value="1"/>
</dbReference>
<dbReference type="Proteomes" id="UP000265926">
    <property type="component" value="Unassembled WGS sequence"/>
</dbReference>
<dbReference type="Gene3D" id="1.20.1050.60">
    <property type="entry name" value="alpha-1,2-mannosidase"/>
    <property type="match status" value="1"/>
</dbReference>
<dbReference type="FunFam" id="3.30.2080.10:FF:000001">
    <property type="entry name" value="Alpha-1,2-mannosidase subfamily"/>
    <property type="match status" value="1"/>
</dbReference>
<feature type="chain" id="PRO_5017478694" evidence="4">
    <location>
        <begin position="23"/>
        <end position="765"/>
    </location>
</feature>
<evidence type="ECO:0000313" key="8">
    <source>
        <dbReference type="Proteomes" id="UP000265926"/>
    </source>
</evidence>
<keyword evidence="8" id="KW-1185">Reference proteome</keyword>
<dbReference type="Gene3D" id="3.30.2080.10">
    <property type="entry name" value="GH92 mannosidase domain"/>
    <property type="match status" value="1"/>
</dbReference>
<dbReference type="GO" id="GO:0005975">
    <property type="term" value="P:carbohydrate metabolic process"/>
    <property type="evidence" value="ECO:0007669"/>
    <property type="project" value="InterPro"/>
</dbReference>
<dbReference type="GO" id="GO:0006516">
    <property type="term" value="P:glycoprotein catabolic process"/>
    <property type="evidence" value="ECO:0007669"/>
    <property type="project" value="TreeGrafter"/>
</dbReference>
<evidence type="ECO:0000256" key="3">
    <source>
        <dbReference type="ARBA" id="ARBA00022837"/>
    </source>
</evidence>
<organism evidence="7 8">
    <name type="scientific">Maribellus luteus</name>
    <dbReference type="NCBI Taxonomy" id="2305463"/>
    <lineage>
        <taxon>Bacteria</taxon>
        <taxon>Pseudomonadati</taxon>
        <taxon>Bacteroidota</taxon>
        <taxon>Bacteroidia</taxon>
        <taxon>Marinilabiliales</taxon>
        <taxon>Prolixibacteraceae</taxon>
        <taxon>Maribellus</taxon>
    </lineage>
</organism>